<dbReference type="EMBL" id="BAABAS010000025">
    <property type="protein sequence ID" value="GAA4240275.1"/>
    <property type="molecule type" value="Genomic_DNA"/>
</dbReference>
<feature type="chain" id="PRO_5045709644" description="Lipoprotein" evidence="2">
    <location>
        <begin position="26"/>
        <end position="159"/>
    </location>
</feature>
<comment type="caution">
    <text evidence="3">The sequence shown here is derived from an EMBL/GenBank/DDBJ whole genome shotgun (WGS) entry which is preliminary data.</text>
</comment>
<protein>
    <recommendedName>
        <fullName evidence="5">Lipoprotein</fullName>
    </recommendedName>
</protein>
<evidence type="ECO:0000256" key="2">
    <source>
        <dbReference type="SAM" id="SignalP"/>
    </source>
</evidence>
<dbReference type="Proteomes" id="UP001501710">
    <property type="component" value="Unassembled WGS sequence"/>
</dbReference>
<accession>A0ABP8CK86</accession>
<evidence type="ECO:0000313" key="3">
    <source>
        <dbReference type="EMBL" id="GAA4240275.1"/>
    </source>
</evidence>
<evidence type="ECO:0000313" key="4">
    <source>
        <dbReference type="Proteomes" id="UP001501710"/>
    </source>
</evidence>
<evidence type="ECO:0000256" key="1">
    <source>
        <dbReference type="SAM" id="MobiDB-lite"/>
    </source>
</evidence>
<feature type="region of interest" description="Disordered" evidence="1">
    <location>
        <begin position="32"/>
        <end position="54"/>
    </location>
</feature>
<reference evidence="4" key="1">
    <citation type="journal article" date="2019" name="Int. J. Syst. Evol. Microbiol.">
        <title>The Global Catalogue of Microorganisms (GCM) 10K type strain sequencing project: providing services to taxonomists for standard genome sequencing and annotation.</title>
        <authorList>
            <consortium name="The Broad Institute Genomics Platform"/>
            <consortium name="The Broad Institute Genome Sequencing Center for Infectious Disease"/>
            <person name="Wu L."/>
            <person name="Ma J."/>
        </authorList>
    </citation>
    <scope>NUCLEOTIDE SEQUENCE [LARGE SCALE GENOMIC DNA]</scope>
    <source>
        <strain evidence="4">JCM 17440</strain>
    </source>
</reference>
<evidence type="ECO:0008006" key="5">
    <source>
        <dbReference type="Google" id="ProtNLM"/>
    </source>
</evidence>
<gene>
    <name evidence="3" type="ORF">GCM10022254_64270</name>
</gene>
<proteinExistence type="predicted"/>
<sequence length="159" mass="16545">MGISWPELLRTRLPLLAAAALPLTACGPLSDTTAASTSSPLATPAPPSDGGYYNAPRTIVEKAAGSIPCSDLTETENVIGAREQVTCSDGNIVIRVHDNHQGVDGQLDMMKLTGGDLLTGQNWTVNASPAILRAARVHLGGKITHIPCEPPACALERSP</sequence>
<feature type="compositionally biased region" description="Low complexity" evidence="1">
    <location>
        <begin position="32"/>
        <end position="42"/>
    </location>
</feature>
<dbReference type="RefSeq" id="WP_344904722.1">
    <property type="nucleotide sequence ID" value="NZ_BAABAS010000025.1"/>
</dbReference>
<organism evidence="3 4">
    <name type="scientific">Actinomadura meridiana</name>
    <dbReference type="NCBI Taxonomy" id="559626"/>
    <lineage>
        <taxon>Bacteria</taxon>
        <taxon>Bacillati</taxon>
        <taxon>Actinomycetota</taxon>
        <taxon>Actinomycetes</taxon>
        <taxon>Streptosporangiales</taxon>
        <taxon>Thermomonosporaceae</taxon>
        <taxon>Actinomadura</taxon>
    </lineage>
</organism>
<feature type="signal peptide" evidence="2">
    <location>
        <begin position="1"/>
        <end position="25"/>
    </location>
</feature>
<name>A0ABP8CK86_9ACTN</name>
<keyword evidence="2" id="KW-0732">Signal</keyword>
<keyword evidence="4" id="KW-1185">Reference proteome</keyword>